<evidence type="ECO:0000256" key="1">
    <source>
        <dbReference type="SAM" id="SignalP"/>
    </source>
</evidence>
<proteinExistence type="predicted"/>
<accession>A0A177AST7</accession>
<keyword evidence="3" id="KW-1185">Reference proteome</keyword>
<protein>
    <submittedName>
        <fullName evidence="2">Uncharacterized protein</fullName>
    </submittedName>
</protein>
<organism evidence="2 3">
    <name type="scientific">Intoshia linei</name>
    <dbReference type="NCBI Taxonomy" id="1819745"/>
    <lineage>
        <taxon>Eukaryota</taxon>
        <taxon>Metazoa</taxon>
        <taxon>Spiralia</taxon>
        <taxon>Lophotrochozoa</taxon>
        <taxon>Mesozoa</taxon>
        <taxon>Orthonectida</taxon>
        <taxon>Rhopaluridae</taxon>
        <taxon>Intoshia</taxon>
    </lineage>
</organism>
<evidence type="ECO:0000313" key="3">
    <source>
        <dbReference type="Proteomes" id="UP000078046"/>
    </source>
</evidence>
<comment type="caution">
    <text evidence="2">The sequence shown here is derived from an EMBL/GenBank/DDBJ whole genome shotgun (WGS) entry which is preliminary data.</text>
</comment>
<name>A0A177AST7_9BILA</name>
<sequence>MLNFLIFSLVVSRICAGQEKFLIDKFFNIVNGYSIQDKNCPVNIIESHQNETITTKIYKNNWIIYRFMYPINPMRLFVNLNIPDYDQSKIGADRIGNHSEVLIILRNEWSVESWSLPINIYNR</sequence>
<dbReference type="EMBL" id="LWCA01001474">
    <property type="protein sequence ID" value="OAF65045.1"/>
    <property type="molecule type" value="Genomic_DNA"/>
</dbReference>
<keyword evidence="1" id="KW-0732">Signal</keyword>
<dbReference type="Proteomes" id="UP000078046">
    <property type="component" value="Unassembled WGS sequence"/>
</dbReference>
<feature type="signal peptide" evidence="1">
    <location>
        <begin position="1"/>
        <end position="16"/>
    </location>
</feature>
<evidence type="ECO:0000313" key="2">
    <source>
        <dbReference type="EMBL" id="OAF65045.1"/>
    </source>
</evidence>
<reference evidence="2 3" key="1">
    <citation type="submission" date="2016-04" db="EMBL/GenBank/DDBJ databases">
        <title>The genome of Intoshia linei affirms orthonectids as highly simplified spiralians.</title>
        <authorList>
            <person name="Mikhailov K.V."/>
            <person name="Slusarev G.S."/>
            <person name="Nikitin M.A."/>
            <person name="Logacheva M.D."/>
            <person name="Penin A."/>
            <person name="Aleoshin V."/>
            <person name="Panchin Y.V."/>
        </authorList>
    </citation>
    <scope>NUCLEOTIDE SEQUENCE [LARGE SCALE GENOMIC DNA]</scope>
    <source>
        <strain evidence="2">Intl2013</strain>
        <tissue evidence="2">Whole animal</tissue>
    </source>
</reference>
<feature type="chain" id="PRO_5008056682" evidence="1">
    <location>
        <begin position="17"/>
        <end position="123"/>
    </location>
</feature>
<gene>
    <name evidence="2" type="ORF">A3Q56_07244</name>
</gene>
<dbReference type="AlphaFoldDB" id="A0A177AST7"/>